<dbReference type="GO" id="GO:0009401">
    <property type="term" value="P:phosphoenolpyruvate-dependent sugar phosphotransferase system"/>
    <property type="evidence" value="ECO:0007669"/>
    <property type="project" value="InterPro"/>
</dbReference>
<evidence type="ECO:0000256" key="1">
    <source>
        <dbReference type="ARBA" id="ARBA00022679"/>
    </source>
</evidence>
<evidence type="ECO:0000313" key="4">
    <source>
        <dbReference type="EMBL" id="RXW31789.1"/>
    </source>
</evidence>
<evidence type="ECO:0000313" key="5">
    <source>
        <dbReference type="Proteomes" id="UP000290624"/>
    </source>
</evidence>
<feature type="region of interest" description="Disordered" evidence="2">
    <location>
        <begin position="1"/>
        <end position="24"/>
    </location>
</feature>
<dbReference type="Proteomes" id="UP000290624">
    <property type="component" value="Unassembled WGS sequence"/>
</dbReference>
<dbReference type="RefSeq" id="WP_129459006.1">
    <property type="nucleotide sequence ID" value="NZ_PPCV01000006.1"/>
</dbReference>
<dbReference type="InterPro" id="IPR036095">
    <property type="entry name" value="PTS_EIIB-like_sf"/>
</dbReference>
<feature type="domain" description="Phosphotransferase system EIIB component type 2/3" evidence="3">
    <location>
        <begin position="26"/>
        <end position="107"/>
    </location>
</feature>
<keyword evidence="5" id="KW-1185">Reference proteome</keyword>
<dbReference type="Pfam" id="PF02302">
    <property type="entry name" value="PTS_IIB"/>
    <property type="match status" value="1"/>
</dbReference>
<comment type="caution">
    <text evidence="4">The sequence shown here is derived from an EMBL/GenBank/DDBJ whole genome shotgun (WGS) entry which is preliminary data.</text>
</comment>
<accession>A0A4Q2EF27</accession>
<dbReference type="Gene3D" id="3.40.50.2300">
    <property type="match status" value="1"/>
</dbReference>
<dbReference type="EMBL" id="PPCV01000006">
    <property type="protein sequence ID" value="RXW31789.1"/>
    <property type="molecule type" value="Genomic_DNA"/>
</dbReference>
<keyword evidence="1" id="KW-0808">Transferase</keyword>
<feature type="compositionally biased region" description="Polar residues" evidence="2">
    <location>
        <begin position="1"/>
        <end position="17"/>
    </location>
</feature>
<dbReference type="SUPFAM" id="SSF52794">
    <property type="entry name" value="PTS system IIB component-like"/>
    <property type="match status" value="1"/>
</dbReference>
<gene>
    <name evidence="4" type="ORF">C1706_09520</name>
</gene>
<evidence type="ECO:0000256" key="2">
    <source>
        <dbReference type="SAM" id="MobiDB-lite"/>
    </source>
</evidence>
<dbReference type="GO" id="GO:0008982">
    <property type="term" value="F:protein-N(PI)-phosphohistidine-sugar phosphotransferase activity"/>
    <property type="evidence" value="ECO:0007669"/>
    <property type="project" value="InterPro"/>
</dbReference>
<sequence length="120" mass="12196">MTQPPLTSTSTPETGAPTTPPSPAVRIITVGPSGLGVSLLIEMTARCATPPLGISADIEALDLASAQQAAPRADLLLASPELVDALASVAPIVRPIRDPLDVADVTRQISLALGQRDAIA</sequence>
<name>A0A4Q2EF27_9ACTN</name>
<evidence type="ECO:0000259" key="3">
    <source>
        <dbReference type="Pfam" id="PF02302"/>
    </source>
</evidence>
<proteinExistence type="predicted"/>
<dbReference type="InterPro" id="IPR003501">
    <property type="entry name" value="PTS_EIIB_2/3"/>
</dbReference>
<organism evidence="4 5">
    <name type="scientific">Propioniciclava flava</name>
    <dbReference type="NCBI Taxonomy" id="2072026"/>
    <lineage>
        <taxon>Bacteria</taxon>
        <taxon>Bacillati</taxon>
        <taxon>Actinomycetota</taxon>
        <taxon>Actinomycetes</taxon>
        <taxon>Propionibacteriales</taxon>
        <taxon>Propionibacteriaceae</taxon>
        <taxon>Propioniciclava</taxon>
    </lineage>
</organism>
<dbReference type="AlphaFoldDB" id="A0A4Q2EF27"/>
<reference evidence="4 5" key="1">
    <citation type="submission" date="2018-01" db="EMBL/GenBank/DDBJ databases">
        <title>Lactibacter flavus gen. nov., sp. nov., a novel bacterium of the family Propionibacteriaceae isolated from raw milk and dairy products.</title>
        <authorList>
            <person name="Wenning M."/>
            <person name="Breitenwieser F."/>
            <person name="Huptas C."/>
            <person name="von Neubeck M."/>
            <person name="Busse H.-J."/>
            <person name="Scherer S."/>
        </authorList>
    </citation>
    <scope>NUCLEOTIDE SEQUENCE [LARGE SCALE GENOMIC DNA]</scope>
    <source>
        <strain evidence="4 5">VG341</strain>
    </source>
</reference>
<protein>
    <recommendedName>
        <fullName evidence="3">Phosphotransferase system EIIB component type 2/3 domain-containing protein</fullName>
    </recommendedName>
</protein>